<dbReference type="Proteomes" id="UP000186096">
    <property type="component" value="Unassembled WGS sequence"/>
</dbReference>
<evidence type="ECO:0000313" key="5">
    <source>
        <dbReference type="Proteomes" id="UP000186096"/>
    </source>
</evidence>
<dbReference type="Gene3D" id="3.40.710.10">
    <property type="entry name" value="DD-peptidase/beta-lactamase superfamily"/>
    <property type="match status" value="1"/>
</dbReference>
<accession>A0A1N7HJY6</accession>
<dbReference type="AlphaFoldDB" id="A0A1N7HJY6"/>
<name>A0A1N7HJY6_9ACTN</name>
<dbReference type="STRING" id="58117.SAMN05421833_1573"/>
<dbReference type="SUPFAM" id="SSF56601">
    <property type="entry name" value="beta-lactamase/transpeptidase-like"/>
    <property type="match status" value="1"/>
</dbReference>
<feature type="domain" description="Beta-lactamase-related" evidence="3">
    <location>
        <begin position="55"/>
        <end position="376"/>
    </location>
</feature>
<keyword evidence="2" id="KW-0732">Signal</keyword>
<gene>
    <name evidence="4" type="ORF">SAMN05421833_1573</name>
</gene>
<evidence type="ECO:0000313" key="4">
    <source>
        <dbReference type="EMBL" id="SIS24998.1"/>
    </source>
</evidence>
<protein>
    <submittedName>
        <fullName evidence="4">D-alanyl-D-alanine carboxypeptidase</fullName>
    </submittedName>
</protein>
<dbReference type="PANTHER" id="PTHR46825:SF7">
    <property type="entry name" value="D-ALANYL-D-ALANINE CARBOXYPEPTIDASE"/>
    <property type="match status" value="1"/>
</dbReference>
<feature type="chain" id="PRO_5013315088" evidence="2">
    <location>
        <begin position="29"/>
        <end position="485"/>
    </location>
</feature>
<keyword evidence="5" id="KW-1185">Reference proteome</keyword>
<dbReference type="InterPro" id="IPR001466">
    <property type="entry name" value="Beta-lactam-related"/>
</dbReference>
<evidence type="ECO:0000259" key="3">
    <source>
        <dbReference type="Pfam" id="PF00144"/>
    </source>
</evidence>
<dbReference type="InterPro" id="IPR050491">
    <property type="entry name" value="AmpC-like"/>
</dbReference>
<feature type="region of interest" description="Disordered" evidence="1">
    <location>
        <begin position="418"/>
        <end position="439"/>
    </location>
</feature>
<sequence>MSVTRYRTITLRLLTVSALVLGAATAPATPGTADPVRRPRDAEAALGAVLDRAVSEGSPGALAQVSRAGRITTVTRGVADTGTRREPRADMRFRIGSTTKTFVATVVLQLVAEGRLRLDDMLERRLPGLVTGNGNDGRAITVRMLLNHTSGLFNYTKDHHVPDALERDPLTTFTPRRLVGYALGHPPVFPPGTSWQYSNTNYILLGMIIERVTGHAYPMEVATRVLRPLGLRSTYFPGASPDVRPPFIHGYSKDGLSRFNPSWAGAAGEMISTVGDLNRFDAALLSGRLLPAALLREMLTPTPKSDVFHGPGPYRYGLGVMMVTLPCGVTVYGHGGTIFGSLTWMAGTRDGRHTLSFVLNGDKVNQGELTTAANAAEFCPAATVPSQPQATRGTALRVIDQEGTLSRKPYTFRIRPSSANATTSKPITTGSAAPSGPRCQVKRAVSWWPSTGPPRVNASPGNISCAPAITAAIPSCPVTAASGSV</sequence>
<organism evidence="4 5">
    <name type="scientific">Microbispora rosea</name>
    <dbReference type="NCBI Taxonomy" id="58117"/>
    <lineage>
        <taxon>Bacteria</taxon>
        <taxon>Bacillati</taxon>
        <taxon>Actinomycetota</taxon>
        <taxon>Actinomycetes</taxon>
        <taxon>Streptosporangiales</taxon>
        <taxon>Streptosporangiaceae</taxon>
        <taxon>Microbispora</taxon>
    </lineage>
</organism>
<feature type="compositionally biased region" description="Polar residues" evidence="1">
    <location>
        <begin position="418"/>
        <end position="432"/>
    </location>
</feature>
<reference evidence="5" key="1">
    <citation type="submission" date="2017-01" db="EMBL/GenBank/DDBJ databases">
        <authorList>
            <person name="Varghese N."/>
            <person name="Submissions S."/>
        </authorList>
    </citation>
    <scope>NUCLEOTIDE SEQUENCE [LARGE SCALE GENOMIC DNA]</scope>
    <source>
        <strain evidence="5">ATCC 12950</strain>
    </source>
</reference>
<dbReference type="EMBL" id="FTNI01000057">
    <property type="protein sequence ID" value="SIS24998.1"/>
    <property type="molecule type" value="Genomic_DNA"/>
</dbReference>
<feature type="signal peptide" evidence="2">
    <location>
        <begin position="1"/>
        <end position="28"/>
    </location>
</feature>
<evidence type="ECO:0000256" key="1">
    <source>
        <dbReference type="SAM" id="MobiDB-lite"/>
    </source>
</evidence>
<proteinExistence type="predicted"/>
<dbReference type="GO" id="GO:0004180">
    <property type="term" value="F:carboxypeptidase activity"/>
    <property type="evidence" value="ECO:0007669"/>
    <property type="project" value="UniProtKB-KW"/>
</dbReference>
<dbReference type="PANTHER" id="PTHR46825">
    <property type="entry name" value="D-ALANYL-D-ALANINE-CARBOXYPEPTIDASE/ENDOPEPTIDASE AMPH"/>
    <property type="match status" value="1"/>
</dbReference>
<dbReference type="InterPro" id="IPR012338">
    <property type="entry name" value="Beta-lactam/transpept-like"/>
</dbReference>
<keyword evidence="4" id="KW-0645">Protease</keyword>
<dbReference type="Pfam" id="PF00144">
    <property type="entry name" value="Beta-lactamase"/>
    <property type="match status" value="1"/>
</dbReference>
<keyword evidence="4" id="KW-0121">Carboxypeptidase</keyword>
<evidence type="ECO:0000256" key="2">
    <source>
        <dbReference type="SAM" id="SignalP"/>
    </source>
</evidence>
<keyword evidence="4" id="KW-0378">Hydrolase</keyword>